<dbReference type="SUPFAM" id="SSF51569">
    <property type="entry name" value="Aldolase"/>
    <property type="match status" value="1"/>
</dbReference>
<evidence type="ECO:0000256" key="5">
    <source>
        <dbReference type="PIRSR" id="PIRSR001365-1"/>
    </source>
</evidence>
<dbReference type="GO" id="GO:0008840">
    <property type="term" value="F:4-hydroxy-tetrahydrodipicolinate synthase activity"/>
    <property type="evidence" value="ECO:0007669"/>
    <property type="project" value="TreeGrafter"/>
</dbReference>
<dbReference type="Gene3D" id="3.20.20.70">
    <property type="entry name" value="Aldolase class I"/>
    <property type="match status" value="1"/>
</dbReference>
<dbReference type="PANTHER" id="PTHR12128:SF66">
    <property type="entry name" value="4-HYDROXY-2-OXOGLUTARATE ALDOLASE, MITOCHONDRIAL"/>
    <property type="match status" value="1"/>
</dbReference>
<evidence type="ECO:0000256" key="3">
    <source>
        <dbReference type="ARBA" id="ARBA00023270"/>
    </source>
</evidence>
<sequence length="301" mass="33394">MSKICSLRGISAPQLTPFREDGSVNYGEYTRLTQFITDAGVHGVFVCGTTGEFVNLTLEERKRLLTAAVEGAGPESCILFNTTAMNLADMKELFDWARHEGAHAASVTAPYYHSYDAETLTAYFRKAAELAEGMPLYLYNMPGMTHNPITPKVVQEVCDTCPNVAGLKDSSMDFLTFQEFQCLELPEGFELITGNDAQVLPVLQSGGDGAIIAMASVFPKQCQQLWDCYYAGEMEQARRIQRMLLKLRGLVRSVMPVMAHKKMLELQGFHMGPARFPFRDLSGEESRTIEEGLEKLLGHVG</sequence>
<dbReference type="PATRIC" id="fig|742738.3.peg.3289"/>
<evidence type="ECO:0000256" key="6">
    <source>
        <dbReference type="PIRSR" id="PIRSR001365-2"/>
    </source>
</evidence>
<dbReference type="PROSITE" id="PS00666">
    <property type="entry name" value="DHDPS_2"/>
    <property type="match status" value="1"/>
</dbReference>
<keyword evidence="3" id="KW-0704">Schiff base</keyword>
<dbReference type="InterPro" id="IPR020625">
    <property type="entry name" value="Schiff_base-form_aldolases_AS"/>
</dbReference>
<dbReference type="SMART" id="SM01130">
    <property type="entry name" value="DHDPS"/>
    <property type="match status" value="1"/>
</dbReference>
<dbReference type="InterPro" id="IPR002220">
    <property type="entry name" value="DapA-like"/>
</dbReference>
<gene>
    <name evidence="7" type="ORF">HMPREF9460_03196</name>
</gene>
<dbReference type="PANTHER" id="PTHR12128">
    <property type="entry name" value="DIHYDRODIPICOLINATE SYNTHASE"/>
    <property type="match status" value="1"/>
</dbReference>
<feature type="binding site" evidence="6">
    <location>
        <position position="211"/>
    </location>
    <ligand>
        <name>pyruvate</name>
        <dbReference type="ChEBI" id="CHEBI:15361"/>
    </ligand>
</feature>
<keyword evidence="8" id="KW-1185">Reference proteome</keyword>
<evidence type="ECO:0008006" key="9">
    <source>
        <dbReference type="Google" id="ProtNLM"/>
    </source>
</evidence>
<evidence type="ECO:0000256" key="1">
    <source>
        <dbReference type="ARBA" id="ARBA00007592"/>
    </source>
</evidence>
<evidence type="ECO:0000313" key="7">
    <source>
        <dbReference type="EMBL" id="KGF54046.1"/>
    </source>
</evidence>
<dbReference type="GO" id="GO:0044281">
    <property type="term" value="P:small molecule metabolic process"/>
    <property type="evidence" value="ECO:0007669"/>
    <property type="project" value="UniProtKB-ARBA"/>
</dbReference>
<feature type="binding site" evidence="6">
    <location>
        <position position="50"/>
    </location>
    <ligand>
        <name>pyruvate</name>
        <dbReference type="ChEBI" id="CHEBI:15361"/>
    </ligand>
</feature>
<name>A0A096B500_FLAPL</name>
<organism evidence="7 8">
    <name type="scientific">Flavonifractor plautii 1_3_50AFAA</name>
    <dbReference type="NCBI Taxonomy" id="742738"/>
    <lineage>
        <taxon>Bacteria</taxon>
        <taxon>Bacillati</taxon>
        <taxon>Bacillota</taxon>
        <taxon>Clostridia</taxon>
        <taxon>Eubacteriales</taxon>
        <taxon>Oscillospiraceae</taxon>
        <taxon>Flavonifractor</taxon>
    </lineage>
</organism>
<accession>A0A096B500</accession>
<keyword evidence="2 4" id="KW-0456">Lyase</keyword>
<dbReference type="InterPro" id="IPR013785">
    <property type="entry name" value="Aldolase_TIM"/>
</dbReference>
<dbReference type="PIRSF" id="PIRSF001365">
    <property type="entry name" value="DHDPS"/>
    <property type="match status" value="1"/>
</dbReference>
<evidence type="ECO:0000313" key="8">
    <source>
        <dbReference type="Proteomes" id="UP000029585"/>
    </source>
</evidence>
<dbReference type="AlphaFoldDB" id="A0A096B500"/>
<proteinExistence type="inferred from homology"/>
<dbReference type="EMBL" id="ADLO01000097">
    <property type="protein sequence ID" value="KGF54046.1"/>
    <property type="molecule type" value="Genomic_DNA"/>
</dbReference>
<dbReference type="PROSITE" id="PS00665">
    <property type="entry name" value="DHDPS_1"/>
    <property type="match status" value="1"/>
</dbReference>
<dbReference type="RefSeq" id="WP_044942540.1">
    <property type="nucleotide sequence ID" value="NZ_KN174165.1"/>
</dbReference>
<dbReference type="Pfam" id="PF00701">
    <property type="entry name" value="DHDPS"/>
    <property type="match status" value="1"/>
</dbReference>
<comment type="caution">
    <text evidence="7">The sequence shown here is derived from an EMBL/GenBank/DDBJ whole genome shotgun (WGS) entry which is preliminary data.</text>
</comment>
<feature type="active site" description="Schiff-base intermediate with substrate" evidence="5">
    <location>
        <position position="168"/>
    </location>
</feature>
<dbReference type="eggNOG" id="COG0329">
    <property type="taxonomic scope" value="Bacteria"/>
</dbReference>
<dbReference type="CDD" id="cd00408">
    <property type="entry name" value="DHDPS-like"/>
    <property type="match status" value="1"/>
</dbReference>
<protein>
    <recommendedName>
        <fullName evidence="9">Dihydrodipicolinate synthase</fullName>
    </recommendedName>
</protein>
<evidence type="ECO:0000256" key="4">
    <source>
        <dbReference type="PIRNR" id="PIRNR001365"/>
    </source>
</evidence>
<dbReference type="Proteomes" id="UP000029585">
    <property type="component" value="Unassembled WGS sequence"/>
</dbReference>
<dbReference type="PRINTS" id="PR00146">
    <property type="entry name" value="DHPICSNTHASE"/>
</dbReference>
<reference evidence="7 8" key="1">
    <citation type="submission" date="2011-08" db="EMBL/GenBank/DDBJ databases">
        <title>The Genome Sequence of Clostridium orbiscindens 1_3_50AFAA.</title>
        <authorList>
            <consortium name="The Broad Institute Genome Sequencing Platform"/>
            <person name="Earl A."/>
            <person name="Ward D."/>
            <person name="Feldgarden M."/>
            <person name="Gevers D."/>
            <person name="Daigneault M."/>
            <person name="Strauss J."/>
            <person name="Allen-Vercoe E."/>
            <person name="Young S.K."/>
            <person name="Zeng Q."/>
            <person name="Gargeya S."/>
            <person name="Fitzgerald M."/>
            <person name="Haas B."/>
            <person name="Abouelleil A."/>
            <person name="Alvarado L."/>
            <person name="Arachchi H.M."/>
            <person name="Berlin A."/>
            <person name="Brown A."/>
            <person name="Chapman S.B."/>
            <person name="Chen Z."/>
            <person name="Dunbar C."/>
            <person name="Freedman E."/>
            <person name="Gearin G."/>
            <person name="Gellesch M."/>
            <person name="Goldberg J."/>
            <person name="Griggs A."/>
            <person name="Gujja S."/>
            <person name="Heiman D."/>
            <person name="Howarth C."/>
            <person name="Larson L."/>
            <person name="Lui A."/>
            <person name="MacDonald P.J.P."/>
            <person name="Montmayeur A."/>
            <person name="Murphy C."/>
            <person name="Neiman D."/>
            <person name="Pearson M."/>
            <person name="Priest M."/>
            <person name="Roberts A."/>
            <person name="Saif S."/>
            <person name="Shea T."/>
            <person name="Shenoy N."/>
            <person name="Sisk P."/>
            <person name="Stolte C."/>
            <person name="Sykes S."/>
            <person name="Wortman J."/>
            <person name="Nusbaum C."/>
            <person name="Birren B."/>
        </authorList>
    </citation>
    <scope>NUCLEOTIDE SEQUENCE [LARGE SCALE GENOMIC DNA]</scope>
    <source>
        <strain evidence="7 8">1_3_50AFAA</strain>
    </source>
</reference>
<dbReference type="HOGENOM" id="CLU_049343_5_1_9"/>
<feature type="active site" description="Proton donor/acceptor" evidence="5">
    <location>
        <position position="139"/>
    </location>
</feature>
<evidence type="ECO:0000256" key="2">
    <source>
        <dbReference type="ARBA" id="ARBA00023239"/>
    </source>
</evidence>
<dbReference type="InterPro" id="IPR020624">
    <property type="entry name" value="Schiff_base-form_aldolases_CS"/>
</dbReference>
<comment type="similarity">
    <text evidence="1 4">Belongs to the DapA family.</text>
</comment>